<feature type="chain" id="PRO_5041298364" description="Secreted protein" evidence="1">
    <location>
        <begin position="22"/>
        <end position="188"/>
    </location>
</feature>
<dbReference type="EMBL" id="JAULSR010000005">
    <property type="protein sequence ID" value="KAK0618012.1"/>
    <property type="molecule type" value="Genomic_DNA"/>
</dbReference>
<accession>A0AA39WMC7</accession>
<organism evidence="2 3">
    <name type="scientific">Bombardia bombarda</name>
    <dbReference type="NCBI Taxonomy" id="252184"/>
    <lineage>
        <taxon>Eukaryota</taxon>
        <taxon>Fungi</taxon>
        <taxon>Dikarya</taxon>
        <taxon>Ascomycota</taxon>
        <taxon>Pezizomycotina</taxon>
        <taxon>Sordariomycetes</taxon>
        <taxon>Sordariomycetidae</taxon>
        <taxon>Sordariales</taxon>
        <taxon>Lasiosphaeriaceae</taxon>
        <taxon>Bombardia</taxon>
    </lineage>
</organism>
<keyword evidence="3" id="KW-1185">Reference proteome</keyword>
<evidence type="ECO:0000256" key="1">
    <source>
        <dbReference type="SAM" id="SignalP"/>
    </source>
</evidence>
<comment type="caution">
    <text evidence="2">The sequence shown here is derived from an EMBL/GenBank/DDBJ whole genome shotgun (WGS) entry which is preliminary data.</text>
</comment>
<protein>
    <recommendedName>
        <fullName evidence="4">Secreted protein</fullName>
    </recommendedName>
</protein>
<proteinExistence type="predicted"/>
<name>A0AA39WMC7_9PEZI</name>
<dbReference type="AlphaFoldDB" id="A0AA39WMC7"/>
<evidence type="ECO:0000313" key="3">
    <source>
        <dbReference type="Proteomes" id="UP001174934"/>
    </source>
</evidence>
<evidence type="ECO:0000313" key="2">
    <source>
        <dbReference type="EMBL" id="KAK0618012.1"/>
    </source>
</evidence>
<gene>
    <name evidence="2" type="ORF">B0T17DRAFT_509574</name>
</gene>
<sequence length="188" mass="20623">MARSASSVCSLLACLSGCCFALLPEFVESRSLGVPGSACSCMQPQLPPARWWSPSDHFTHVRCAVLVQEELSRDSNGEGERGRDHPGPTSYCEVGPFLVFPRAFINGQARNRHPRVSGYHNPPVSGQPIHTVQYPAHSSVWFNEQPAVCLTGRMASWLTHPSWGNQPAVAVLDRYNATSYCLGLRVFP</sequence>
<keyword evidence="1" id="KW-0732">Signal</keyword>
<reference evidence="2" key="1">
    <citation type="submission" date="2023-06" db="EMBL/GenBank/DDBJ databases">
        <title>Genome-scale phylogeny and comparative genomics of the fungal order Sordariales.</title>
        <authorList>
            <consortium name="Lawrence Berkeley National Laboratory"/>
            <person name="Hensen N."/>
            <person name="Bonometti L."/>
            <person name="Westerberg I."/>
            <person name="Brannstrom I.O."/>
            <person name="Guillou S."/>
            <person name="Cros-Aarteil S."/>
            <person name="Calhoun S."/>
            <person name="Haridas S."/>
            <person name="Kuo A."/>
            <person name="Mondo S."/>
            <person name="Pangilinan J."/>
            <person name="Riley R."/>
            <person name="LaButti K."/>
            <person name="Andreopoulos B."/>
            <person name="Lipzen A."/>
            <person name="Chen C."/>
            <person name="Yanf M."/>
            <person name="Daum C."/>
            <person name="Ng V."/>
            <person name="Clum A."/>
            <person name="Steindorff A."/>
            <person name="Ohm R."/>
            <person name="Martin F."/>
            <person name="Silar P."/>
            <person name="Natvig D."/>
            <person name="Lalanne C."/>
            <person name="Gautier V."/>
            <person name="Ament-velasquez S.L."/>
            <person name="Kruys A."/>
            <person name="Hutchinson M.I."/>
            <person name="Powell A.J."/>
            <person name="Barry K."/>
            <person name="Miller A.N."/>
            <person name="Grigoriev I.V."/>
            <person name="Debuchy R."/>
            <person name="Gladieux P."/>
            <person name="Thoren M.H."/>
            <person name="Johannesson H."/>
        </authorList>
    </citation>
    <scope>NUCLEOTIDE SEQUENCE</scope>
    <source>
        <strain evidence="2">SMH3391-2</strain>
    </source>
</reference>
<evidence type="ECO:0008006" key="4">
    <source>
        <dbReference type="Google" id="ProtNLM"/>
    </source>
</evidence>
<dbReference type="Proteomes" id="UP001174934">
    <property type="component" value="Unassembled WGS sequence"/>
</dbReference>
<feature type="signal peptide" evidence="1">
    <location>
        <begin position="1"/>
        <end position="21"/>
    </location>
</feature>